<dbReference type="Proteomes" id="UP000032142">
    <property type="component" value="Unassembled WGS sequence"/>
</dbReference>
<organism evidence="1 2">
    <name type="scientific">Gossypium arboreum</name>
    <name type="common">Tree cotton</name>
    <name type="synonym">Gossypium nanking</name>
    <dbReference type="NCBI Taxonomy" id="29729"/>
    <lineage>
        <taxon>Eukaryota</taxon>
        <taxon>Viridiplantae</taxon>
        <taxon>Streptophyta</taxon>
        <taxon>Embryophyta</taxon>
        <taxon>Tracheophyta</taxon>
        <taxon>Spermatophyta</taxon>
        <taxon>Magnoliopsida</taxon>
        <taxon>eudicotyledons</taxon>
        <taxon>Gunneridae</taxon>
        <taxon>Pentapetalae</taxon>
        <taxon>rosids</taxon>
        <taxon>malvids</taxon>
        <taxon>Malvales</taxon>
        <taxon>Malvaceae</taxon>
        <taxon>Malvoideae</taxon>
        <taxon>Gossypium</taxon>
    </lineage>
</organism>
<accession>A0A0B0Q0Q6</accession>
<dbReference type="AlphaFoldDB" id="A0A0B0Q0Q6"/>
<protein>
    <submittedName>
        <fullName evidence="1">Uncharacterized protein</fullName>
    </submittedName>
</protein>
<dbReference type="EMBL" id="KN456369">
    <property type="protein sequence ID" value="KHG30379.1"/>
    <property type="molecule type" value="Genomic_DNA"/>
</dbReference>
<keyword evidence="2" id="KW-1185">Reference proteome</keyword>
<sequence length="21" mass="2751">MPSMYRFLFESGFRRNKRHQY</sequence>
<evidence type="ECO:0000313" key="2">
    <source>
        <dbReference type="Proteomes" id="UP000032142"/>
    </source>
</evidence>
<name>A0A0B0Q0Q6_GOSAR</name>
<reference evidence="2" key="1">
    <citation type="submission" date="2014-09" db="EMBL/GenBank/DDBJ databases">
        <authorList>
            <person name="Mudge J."/>
            <person name="Ramaraj T."/>
            <person name="Lindquist I.E."/>
            <person name="Bharti A.K."/>
            <person name="Sundararajan A."/>
            <person name="Cameron C.T."/>
            <person name="Woodward J.E."/>
            <person name="May G.D."/>
            <person name="Brubaker C."/>
            <person name="Broadhvest J."/>
            <person name="Wilkins T.A."/>
        </authorList>
    </citation>
    <scope>NUCLEOTIDE SEQUENCE</scope>
    <source>
        <strain evidence="2">cv. AKA8401</strain>
    </source>
</reference>
<proteinExistence type="predicted"/>
<gene>
    <name evidence="1" type="ORF">F383_36433</name>
</gene>
<evidence type="ECO:0000313" key="1">
    <source>
        <dbReference type="EMBL" id="KHG30379.1"/>
    </source>
</evidence>